<protein>
    <recommendedName>
        <fullName evidence="4">Carboxypeptidase-like regulatory domain-containing protein</fullName>
    </recommendedName>
</protein>
<feature type="signal peptide" evidence="1">
    <location>
        <begin position="1"/>
        <end position="24"/>
    </location>
</feature>
<evidence type="ECO:0000313" key="2">
    <source>
        <dbReference type="EMBL" id="AYD49170.1"/>
    </source>
</evidence>
<organism evidence="2 3">
    <name type="scientific">Arachidicoccus soli</name>
    <dbReference type="NCBI Taxonomy" id="2341117"/>
    <lineage>
        <taxon>Bacteria</taxon>
        <taxon>Pseudomonadati</taxon>
        <taxon>Bacteroidota</taxon>
        <taxon>Chitinophagia</taxon>
        <taxon>Chitinophagales</taxon>
        <taxon>Chitinophagaceae</taxon>
        <taxon>Arachidicoccus</taxon>
    </lineage>
</organism>
<dbReference type="RefSeq" id="WP_119990639.1">
    <property type="nucleotide sequence ID" value="NZ_CP032489.1"/>
</dbReference>
<proteinExistence type="predicted"/>
<dbReference type="EMBL" id="CP032489">
    <property type="protein sequence ID" value="AYD49170.1"/>
    <property type="molecule type" value="Genomic_DNA"/>
</dbReference>
<evidence type="ECO:0000313" key="3">
    <source>
        <dbReference type="Proteomes" id="UP000266118"/>
    </source>
</evidence>
<evidence type="ECO:0000256" key="1">
    <source>
        <dbReference type="SAM" id="SignalP"/>
    </source>
</evidence>
<name>A0A386HUK7_9BACT</name>
<dbReference type="OrthoDB" id="714262at2"/>
<reference evidence="2 3" key="1">
    <citation type="submission" date="2018-09" db="EMBL/GenBank/DDBJ databases">
        <title>Arachidicoccus sp. nov., a bacterium isolated from soil.</title>
        <authorList>
            <person name="Weon H.-Y."/>
            <person name="Kwon S.-W."/>
            <person name="Lee S.A."/>
        </authorList>
    </citation>
    <scope>NUCLEOTIDE SEQUENCE [LARGE SCALE GENOMIC DNA]</scope>
    <source>
        <strain evidence="2 3">KIS59-12</strain>
    </source>
</reference>
<dbReference type="AlphaFoldDB" id="A0A386HUK7"/>
<evidence type="ECO:0008006" key="4">
    <source>
        <dbReference type="Google" id="ProtNLM"/>
    </source>
</evidence>
<accession>A0A386HUK7</accession>
<dbReference type="KEGG" id="ark:D6B99_17005"/>
<gene>
    <name evidence="2" type="ORF">D6B99_17005</name>
</gene>
<feature type="chain" id="PRO_5017319976" description="Carboxypeptidase-like regulatory domain-containing protein" evidence="1">
    <location>
        <begin position="25"/>
        <end position="265"/>
    </location>
</feature>
<dbReference type="Proteomes" id="UP000266118">
    <property type="component" value="Chromosome"/>
</dbReference>
<sequence length="265" mass="31238">MKTYITIKALSIALILCYTSKLCAQTSVKGYVYEDKYRTPIDSVEVYSYSGNKTISKADGSYIIPVTGLKDSIWFRYNNKNTIKYAIDTIKNTNNFEVRIYLPNYLKQDNILPTVTVETHNYIKDSIFLRNFYSKIFNWKKPSQALGEGVSVTPTGVGVDLDALVNMFRFGYNKRQEVYHKFALQIEQDRYIDHRFTKEKVEALTGLYDTARDEYMKLYRPQYQELLLMNDIELGRYIQITYKKYIKYKQQEKIEDNIFLSPEEK</sequence>
<keyword evidence="3" id="KW-1185">Reference proteome</keyword>
<keyword evidence="1" id="KW-0732">Signal</keyword>